<keyword evidence="2" id="KW-1185">Reference proteome</keyword>
<protein>
    <submittedName>
        <fullName evidence="1">Uncharacterized protein</fullName>
    </submittedName>
</protein>
<dbReference type="Proteomes" id="UP001054945">
    <property type="component" value="Unassembled WGS sequence"/>
</dbReference>
<evidence type="ECO:0000313" key="2">
    <source>
        <dbReference type="Proteomes" id="UP001054945"/>
    </source>
</evidence>
<reference evidence="1 2" key="1">
    <citation type="submission" date="2021-06" db="EMBL/GenBank/DDBJ databases">
        <title>Caerostris extrusa draft genome.</title>
        <authorList>
            <person name="Kono N."/>
            <person name="Arakawa K."/>
        </authorList>
    </citation>
    <scope>NUCLEOTIDE SEQUENCE [LARGE SCALE GENOMIC DNA]</scope>
</reference>
<accession>A0AAV4S6T2</accession>
<name>A0AAV4S6T2_CAEEX</name>
<organism evidence="1 2">
    <name type="scientific">Caerostris extrusa</name>
    <name type="common">Bark spider</name>
    <name type="synonym">Caerostris bankana</name>
    <dbReference type="NCBI Taxonomy" id="172846"/>
    <lineage>
        <taxon>Eukaryota</taxon>
        <taxon>Metazoa</taxon>
        <taxon>Ecdysozoa</taxon>
        <taxon>Arthropoda</taxon>
        <taxon>Chelicerata</taxon>
        <taxon>Arachnida</taxon>
        <taxon>Araneae</taxon>
        <taxon>Araneomorphae</taxon>
        <taxon>Entelegynae</taxon>
        <taxon>Araneoidea</taxon>
        <taxon>Araneidae</taxon>
        <taxon>Caerostris</taxon>
    </lineage>
</organism>
<evidence type="ECO:0000313" key="1">
    <source>
        <dbReference type="EMBL" id="GIY29850.1"/>
    </source>
</evidence>
<dbReference type="AlphaFoldDB" id="A0AAV4S6T2"/>
<gene>
    <name evidence="1" type="ORF">CEXT_559401</name>
</gene>
<dbReference type="EMBL" id="BPLR01009140">
    <property type="protein sequence ID" value="GIY29850.1"/>
    <property type="molecule type" value="Genomic_DNA"/>
</dbReference>
<proteinExistence type="predicted"/>
<sequence length="132" mass="14980">MEGEIEIENRAITLSSSLQHSALRVVYRKGLTRRQGDPCRRQEIEGDSIKGGSMLRHQPFRRVSPFLEDDTARECWRLLLNVMARFSISISPSIASGRIVHSWNTLPSYIPTTYSGYLQDFAGESRMSLGSF</sequence>
<comment type="caution">
    <text evidence="1">The sequence shown here is derived from an EMBL/GenBank/DDBJ whole genome shotgun (WGS) entry which is preliminary data.</text>
</comment>